<dbReference type="AlphaFoldDB" id="A0AAV7XUB1"/>
<dbReference type="SUPFAM" id="SSF56112">
    <property type="entry name" value="Protein kinase-like (PK-like)"/>
    <property type="match status" value="1"/>
</dbReference>
<dbReference type="InterPro" id="IPR004119">
    <property type="entry name" value="EcKL"/>
</dbReference>
<organism evidence="2 3">
    <name type="scientific">Megalurothrips usitatus</name>
    <name type="common">bean blossom thrips</name>
    <dbReference type="NCBI Taxonomy" id="439358"/>
    <lineage>
        <taxon>Eukaryota</taxon>
        <taxon>Metazoa</taxon>
        <taxon>Ecdysozoa</taxon>
        <taxon>Arthropoda</taxon>
        <taxon>Hexapoda</taxon>
        <taxon>Insecta</taxon>
        <taxon>Pterygota</taxon>
        <taxon>Neoptera</taxon>
        <taxon>Paraneoptera</taxon>
        <taxon>Thysanoptera</taxon>
        <taxon>Terebrantia</taxon>
        <taxon>Thripoidea</taxon>
        <taxon>Thripidae</taxon>
        <taxon>Megalurothrips</taxon>
    </lineage>
</organism>
<dbReference type="SMART" id="SM00587">
    <property type="entry name" value="CHK"/>
    <property type="match status" value="1"/>
</dbReference>
<sequence length="424" mass="46854">MADTGTPLAVPAAVHEALATICTEEGFKNPKYHVELGSELGDGYTSVVYRVTIRDEDASGRVAAPLSVMCKTTQDGSAGGLFMGHIFASEGCMYETALPAFAEVARLAPPLPWPRCLRAAVGGPATSVPLLVLEDLRPEGFRMANRREPLDVQHLRLALTQLARFHGASMALRQRRPADMKAIHDRLGNPFEMPQMRDAFKQFFAAATKAPDIIEDRFPEGSEIRAKLQKIFQHYIEDFFNAVTSHRDDEAGSGTVHGDCHINNMMFQYDKVSGAVTGCRLIDFQCSRAGCTAWDVATLLLPSSDKATRAAHWQELLRHYHGELQATLRAAGCPDPDAIYSWDQFTDRLRWASTFGLFMTPLLLQAMDSDAEAAQELRDSIAELSKSERVGEASVPLAFQLKGTPQIKKRFGDLVQDLVDWGWL</sequence>
<comment type="caution">
    <text evidence="2">The sequence shown here is derived from an EMBL/GenBank/DDBJ whole genome shotgun (WGS) entry which is preliminary data.</text>
</comment>
<evidence type="ECO:0000313" key="3">
    <source>
        <dbReference type="Proteomes" id="UP001075354"/>
    </source>
</evidence>
<dbReference type="Proteomes" id="UP001075354">
    <property type="component" value="Chromosome 2"/>
</dbReference>
<dbReference type="InterPro" id="IPR015897">
    <property type="entry name" value="CHK_kinase-like"/>
</dbReference>
<name>A0AAV7XUB1_9NEOP</name>
<dbReference type="PANTHER" id="PTHR11012">
    <property type="entry name" value="PROTEIN KINASE-LIKE DOMAIN-CONTAINING"/>
    <property type="match status" value="1"/>
</dbReference>
<reference evidence="2" key="1">
    <citation type="submission" date="2022-12" db="EMBL/GenBank/DDBJ databases">
        <title>Chromosome-level genome assembly of the bean flower thrips Megalurothrips usitatus.</title>
        <authorList>
            <person name="Ma L."/>
            <person name="Liu Q."/>
            <person name="Li H."/>
            <person name="Cai W."/>
        </authorList>
    </citation>
    <scope>NUCLEOTIDE SEQUENCE</scope>
    <source>
        <strain evidence="2">Cailab_2022a</strain>
    </source>
</reference>
<protein>
    <recommendedName>
        <fullName evidence="1">CHK kinase-like domain-containing protein</fullName>
    </recommendedName>
</protein>
<evidence type="ECO:0000313" key="2">
    <source>
        <dbReference type="EMBL" id="KAJ1530157.1"/>
    </source>
</evidence>
<dbReference type="PANTHER" id="PTHR11012:SF30">
    <property type="entry name" value="PROTEIN KINASE-LIKE DOMAIN-CONTAINING"/>
    <property type="match status" value="1"/>
</dbReference>
<dbReference type="EMBL" id="JAPTSV010000002">
    <property type="protein sequence ID" value="KAJ1530157.1"/>
    <property type="molecule type" value="Genomic_DNA"/>
</dbReference>
<dbReference type="InterPro" id="IPR011009">
    <property type="entry name" value="Kinase-like_dom_sf"/>
</dbReference>
<feature type="domain" description="CHK kinase-like" evidence="1">
    <location>
        <begin position="131"/>
        <end position="330"/>
    </location>
</feature>
<accession>A0AAV7XUB1</accession>
<gene>
    <name evidence="2" type="ORF">ONE63_005088</name>
</gene>
<proteinExistence type="predicted"/>
<dbReference type="Gene3D" id="3.90.1200.10">
    <property type="match status" value="1"/>
</dbReference>
<keyword evidence="3" id="KW-1185">Reference proteome</keyword>
<evidence type="ECO:0000259" key="1">
    <source>
        <dbReference type="SMART" id="SM00587"/>
    </source>
</evidence>
<dbReference type="Pfam" id="PF02958">
    <property type="entry name" value="EcKL"/>
    <property type="match status" value="1"/>
</dbReference>